<keyword evidence="6" id="KW-0378">Hydrolase</keyword>
<protein>
    <submittedName>
        <fullName evidence="6">Helicase required for RNAi-mediated heterochromatin assembly 1</fullName>
        <ecNumber evidence="6">3.6.4.13</ecNumber>
    </submittedName>
</protein>
<organism evidence="6 7">
    <name type="scientific">Alternaria panax</name>
    <dbReference type="NCBI Taxonomy" id="48097"/>
    <lineage>
        <taxon>Eukaryota</taxon>
        <taxon>Fungi</taxon>
        <taxon>Dikarya</taxon>
        <taxon>Ascomycota</taxon>
        <taxon>Pezizomycotina</taxon>
        <taxon>Dothideomycetes</taxon>
        <taxon>Pleosporomycetidae</taxon>
        <taxon>Pleosporales</taxon>
        <taxon>Pleosporineae</taxon>
        <taxon>Pleosporaceae</taxon>
        <taxon>Alternaria</taxon>
        <taxon>Alternaria sect. Panax</taxon>
    </lineage>
</organism>
<dbReference type="GO" id="GO:0016787">
    <property type="term" value="F:hydrolase activity"/>
    <property type="evidence" value="ECO:0007669"/>
    <property type="project" value="UniProtKB-KW"/>
</dbReference>
<dbReference type="GO" id="GO:0031380">
    <property type="term" value="C:nuclear RNA-directed RNA polymerase complex"/>
    <property type="evidence" value="ECO:0007669"/>
    <property type="project" value="TreeGrafter"/>
</dbReference>
<dbReference type="EMBL" id="JAANER010000009">
    <property type="protein sequence ID" value="KAG9186170.1"/>
    <property type="molecule type" value="Genomic_DNA"/>
</dbReference>
<dbReference type="SUPFAM" id="SSF52540">
    <property type="entry name" value="P-loop containing nucleoside triphosphate hydrolases"/>
    <property type="match status" value="1"/>
</dbReference>
<dbReference type="InterPro" id="IPR047187">
    <property type="entry name" value="SF1_C_Upf1"/>
</dbReference>
<evidence type="ECO:0000259" key="5">
    <source>
        <dbReference type="Pfam" id="PF25396"/>
    </source>
</evidence>
<evidence type="ECO:0000256" key="2">
    <source>
        <dbReference type="SAM" id="MobiDB-lite"/>
    </source>
</evidence>
<feature type="region of interest" description="Disordered" evidence="2">
    <location>
        <begin position="1"/>
        <end position="30"/>
    </location>
</feature>
<sequence length="1244" mass="140086">MARGPRNRPNRDNQWAGVGTASRRGPQAPLSNNVYASLEQLDCEDITMKIAKRTTDGDMNANLTERFRCMPSISSRNAFVPHDDIPMSEPFRANNDIREYFQLANKSVTGGVWLDKPEIPCPSEILHAKSDITNGDEALIKVDENIRPHKPEGAYHDNEDYLRTKYELLREDAVRPLREAIDEVRADPFKDEAEYSNQSIGIYDPVYIMSVVFSPRGLATRVAFSLSRVKKYIRWEQSKRLITGTLVALSPTDDAFQTQCVLAIVAARPLSALEQNPPEIDLFFARPEDQEIDPMRKWIMVECRSSFFEASKHTLLALQHIMREPFPMSKYLVHVQKEVDPPAYIKHNPHVNLSSLVSIEESAEYENVNVLEDWPTMSSHSLDNSQSKALKRILTSELAIIQGPPGTGKTFVSVVALQIACNNLRREDAPIIVTAQTNHALDQLLRHTSQFEPNYIRLGGMSKDQEVKKHTLFEVRSGLPRQKQPGSQKAQATIAMRKLTTQLQVLLTPLEVNKGPLDHKLLRSLGLITQDQAESLEMESRCTMGVSSSDSPGILMEQWLGRCLTPCDRPIGPEQFDWGYEEDDFEIEQLKELEAEAVARDDDDIEALHGPVTQLSDNWKGTGRSLSNADIQDILRKTDDLTIVCVADRGTIYNSLKREAKKLIAIEVRKLAKLYQEAVVQRKVGMWEEDVRVLSKARIIGCTTTGLAKYRALLCALRPRVCVVEEAAETLEAPVTAACFPSLEHLILVGDHQQLRPHTQVRAFEDHPYYLNLSLFERLVWNDVAFDTLTRQRRMIPEIRRLLYPIYEDTLKDHKSVKDPSNRPPVEGMGGNNSFFFCHDWQESRDVNMSALNPKEAHMIVQFFDYLVLNGVDATKITVLTFYNGQRKEIIRRLRAHPNLRSGVHEIQVVTVDSYQGEENDIVLLSLVRSNDKHSIGFLSSENRACVALSRAKRGFYIFGNAELLACESSTWASVIEIMWRNKKAKVTTGQERRVGYQFPLKCENHGRKIWCEVPEDFELIKGGCDIKCEGSLPCGHRCPYPCHPFGHDRINCTQKCSRRLEACGHPCVAECCDPCKCHMCERRSGGVKSTLKPVNGATSFRGARPTTRNLMLEDTLPVPGSSKRRLQTYAPTPRMMTPGQSDCTTVQWDVYANGGGVQEDDARAYAKMQEDDAQYHAHRASTSGTATTTGGKLIEMSPKRVATVSKNAGLLLDLDVEPLILDGHRQIGQSYATAASPHVDLLD</sequence>
<accession>A0AAD4FB26</accession>
<dbReference type="CDD" id="cd18808">
    <property type="entry name" value="SF1_C_Upf1"/>
    <property type="match status" value="1"/>
</dbReference>
<keyword evidence="7" id="KW-1185">Reference proteome</keyword>
<dbReference type="AlphaFoldDB" id="A0AAD4FB26"/>
<evidence type="ECO:0000313" key="6">
    <source>
        <dbReference type="EMBL" id="KAG9186170.1"/>
    </source>
</evidence>
<dbReference type="Proteomes" id="UP001199106">
    <property type="component" value="Unassembled WGS sequence"/>
</dbReference>
<evidence type="ECO:0000256" key="1">
    <source>
        <dbReference type="ARBA" id="ARBA00022806"/>
    </source>
</evidence>
<keyword evidence="1 6" id="KW-0347">Helicase</keyword>
<dbReference type="GO" id="GO:0031048">
    <property type="term" value="P:regulatory ncRNA-mediated heterochromatin formation"/>
    <property type="evidence" value="ECO:0007669"/>
    <property type="project" value="TreeGrafter"/>
</dbReference>
<evidence type="ECO:0000259" key="4">
    <source>
        <dbReference type="Pfam" id="PF13087"/>
    </source>
</evidence>
<reference evidence="6" key="1">
    <citation type="submission" date="2021-07" db="EMBL/GenBank/DDBJ databases">
        <title>Genome Resource of American Ginseng Black Spot Pathogen Alternaria panax.</title>
        <authorList>
            <person name="Qiu C."/>
            <person name="Wang W."/>
            <person name="Liu Z."/>
        </authorList>
    </citation>
    <scope>NUCLEOTIDE SEQUENCE</scope>
    <source>
        <strain evidence="6">BNCC115425</strain>
    </source>
</reference>
<keyword evidence="1 6" id="KW-0547">Nucleotide-binding</keyword>
<dbReference type="Pfam" id="PF25396">
    <property type="entry name" value="ZNFX1"/>
    <property type="match status" value="1"/>
</dbReference>
<feature type="domain" description="DNA2/NAM7 helicase helicase" evidence="3">
    <location>
        <begin position="382"/>
        <end position="758"/>
    </location>
</feature>
<dbReference type="InterPro" id="IPR057373">
    <property type="entry name" value="ZNFX1"/>
</dbReference>
<dbReference type="Gene3D" id="3.40.50.300">
    <property type="entry name" value="P-loop containing nucleotide triphosphate hydrolases"/>
    <property type="match status" value="3"/>
</dbReference>
<dbReference type="EC" id="3.6.4.13" evidence="6"/>
<dbReference type="InterPro" id="IPR027417">
    <property type="entry name" value="P-loop_NTPase"/>
</dbReference>
<dbReference type="PANTHER" id="PTHR10887:SF341">
    <property type="entry name" value="NFX1-TYPE ZINC FINGER-CONTAINING PROTEIN 1"/>
    <property type="match status" value="1"/>
</dbReference>
<feature type="domain" description="ZNFX1" evidence="5">
    <location>
        <begin position="197"/>
        <end position="304"/>
    </location>
</feature>
<proteinExistence type="predicted"/>
<dbReference type="GO" id="GO:0003724">
    <property type="term" value="F:RNA helicase activity"/>
    <property type="evidence" value="ECO:0007669"/>
    <property type="project" value="UniProtKB-EC"/>
</dbReference>
<gene>
    <name evidence="6" type="ORF">G6011_02726</name>
</gene>
<feature type="domain" description="DNA2/NAM7 helicase-like C-terminal" evidence="4">
    <location>
        <begin position="772"/>
        <end position="962"/>
    </location>
</feature>
<evidence type="ECO:0000313" key="7">
    <source>
        <dbReference type="Proteomes" id="UP001199106"/>
    </source>
</evidence>
<keyword evidence="1 6" id="KW-0067">ATP-binding</keyword>
<dbReference type="FunFam" id="3.40.50.300:FF:001366">
    <property type="entry name" value="ATP binding protein, putative"/>
    <property type="match status" value="1"/>
</dbReference>
<dbReference type="InterPro" id="IPR045055">
    <property type="entry name" value="DNA2/NAM7-like"/>
</dbReference>
<dbReference type="InterPro" id="IPR041679">
    <property type="entry name" value="DNA2/NAM7-like_C"/>
</dbReference>
<dbReference type="Pfam" id="PF13087">
    <property type="entry name" value="AAA_12"/>
    <property type="match status" value="1"/>
</dbReference>
<dbReference type="Pfam" id="PF13086">
    <property type="entry name" value="AAA_11"/>
    <property type="match status" value="1"/>
</dbReference>
<dbReference type="InterPro" id="IPR041677">
    <property type="entry name" value="DNA2/NAM7_AAA_11"/>
</dbReference>
<evidence type="ECO:0000259" key="3">
    <source>
        <dbReference type="Pfam" id="PF13086"/>
    </source>
</evidence>
<comment type="caution">
    <text evidence="6">The sequence shown here is derived from an EMBL/GenBank/DDBJ whole genome shotgun (WGS) entry which is preliminary data.</text>
</comment>
<dbReference type="PANTHER" id="PTHR10887">
    <property type="entry name" value="DNA2/NAM7 HELICASE FAMILY"/>
    <property type="match status" value="1"/>
</dbReference>
<name>A0AAD4FB26_9PLEO</name>